<feature type="transmembrane region" description="Helical" evidence="12">
    <location>
        <begin position="132"/>
        <end position="151"/>
    </location>
</feature>
<keyword evidence="4 12" id="KW-0808">Transferase</keyword>
<feature type="transmembrane region" description="Helical" evidence="12">
    <location>
        <begin position="289"/>
        <end position="310"/>
    </location>
</feature>
<evidence type="ECO:0000256" key="10">
    <source>
        <dbReference type="ARBA" id="ARBA00023306"/>
    </source>
</evidence>
<dbReference type="GO" id="GO:0005886">
    <property type="term" value="C:plasma membrane"/>
    <property type="evidence" value="ECO:0007669"/>
    <property type="project" value="UniProtKB-SubCell"/>
</dbReference>
<dbReference type="CDD" id="cd06852">
    <property type="entry name" value="GT_MraY"/>
    <property type="match status" value="1"/>
</dbReference>
<feature type="transmembrane region" description="Helical" evidence="12">
    <location>
        <begin position="262"/>
        <end position="283"/>
    </location>
</feature>
<proteinExistence type="inferred from homology"/>
<comment type="catalytic activity">
    <reaction evidence="12">
        <text>UDP-N-acetyl-alpha-D-muramoyl-L-alanyl-gamma-D-glutamyl-meso-2,6-diaminopimeloyl-D-alanyl-D-alanine + di-trans,octa-cis-undecaprenyl phosphate = di-trans,octa-cis-undecaprenyl diphospho-N-acetyl-alpha-D-muramoyl-L-alanyl-D-glutamyl-meso-2,6-diaminopimeloyl-D-alanyl-D-alanine + UMP</text>
        <dbReference type="Rhea" id="RHEA:28386"/>
        <dbReference type="ChEBI" id="CHEBI:57865"/>
        <dbReference type="ChEBI" id="CHEBI:60392"/>
        <dbReference type="ChEBI" id="CHEBI:61386"/>
        <dbReference type="ChEBI" id="CHEBI:61387"/>
        <dbReference type="EC" id="2.7.8.13"/>
    </reaction>
</comment>
<dbReference type="GO" id="GO:0009252">
    <property type="term" value="P:peptidoglycan biosynthetic process"/>
    <property type="evidence" value="ECO:0007669"/>
    <property type="project" value="UniProtKB-UniRule"/>
</dbReference>
<keyword evidence="12" id="KW-0997">Cell inner membrane</keyword>
<feature type="transmembrane region" description="Helical" evidence="12">
    <location>
        <begin position="238"/>
        <end position="255"/>
    </location>
</feature>
<reference evidence="15 16" key="1">
    <citation type="journal article" date="2010" name="BMC Genomics">
        <title>Unprecedented loss of ammonia assimilation capability in a urease-encoding bacterial mutualist.</title>
        <authorList>
            <person name="Williams L.E."/>
            <person name="Wernegreen J.J."/>
        </authorList>
    </citation>
    <scope>NUCLEOTIDE SEQUENCE [LARGE SCALE GENOMIC DNA]</scope>
    <source>
        <strain evidence="15 16">BVAF</strain>
    </source>
</reference>
<dbReference type="GO" id="GO:0051992">
    <property type="term" value="F:UDP-N-acetylmuramoyl-L-alanyl-D-glutamyl-meso-2,6-diaminopimelyl-D-alanyl-D-alanine:undecaprenyl-phosphate transferase activity"/>
    <property type="evidence" value="ECO:0007669"/>
    <property type="project" value="RHEA"/>
</dbReference>
<feature type="transmembrane region" description="Helical" evidence="12">
    <location>
        <begin position="337"/>
        <end position="358"/>
    </location>
</feature>
<feature type="transmembrane region" description="Helical" evidence="12">
    <location>
        <begin position="199"/>
        <end position="218"/>
    </location>
</feature>
<comment type="similarity">
    <text evidence="2 12">Belongs to the glycosyltransferase 4 family. MraY subfamily.</text>
</comment>
<organism evidence="15 16">
    <name type="scientific">Blochmanniella vafra (strain BVAF)</name>
    <dbReference type="NCBI Taxonomy" id="859654"/>
    <lineage>
        <taxon>Bacteria</taxon>
        <taxon>Pseudomonadati</taxon>
        <taxon>Pseudomonadota</taxon>
        <taxon>Gammaproteobacteria</taxon>
        <taxon>Enterobacterales</taxon>
        <taxon>Enterobacteriaceae</taxon>
        <taxon>ant endosymbionts</taxon>
        <taxon>Candidatus Blochmanniella</taxon>
    </lineage>
</organism>
<feature type="binding site" evidence="14">
    <location>
        <position position="266"/>
    </location>
    <ligand>
        <name>Mg(2+)</name>
        <dbReference type="ChEBI" id="CHEBI:18420"/>
    </ligand>
</feature>
<dbReference type="EC" id="2.7.8.13" evidence="12 13"/>
<evidence type="ECO:0000256" key="3">
    <source>
        <dbReference type="ARBA" id="ARBA00022618"/>
    </source>
</evidence>
<accession>E8Q5Q0</accession>
<dbReference type="AlphaFoldDB" id="E8Q5Q0"/>
<comment type="function">
    <text evidence="12">Catalyzes the initial step of the lipid cycle reactions in the biosynthesis of the cell wall peptidoglycan: transfers peptidoglycan precursor phospho-MurNAc-pentapeptide from UDP-MurNAc-pentapeptide onto the lipid carrier undecaprenyl phosphate, yielding undecaprenyl-pyrophosphoryl-MurNAc-pentapeptide, known as lipid I.</text>
</comment>
<dbReference type="Proteomes" id="UP000007464">
    <property type="component" value="Chromosome"/>
</dbReference>
<dbReference type="PROSITE" id="PS01347">
    <property type="entry name" value="MRAY_1"/>
    <property type="match status" value="1"/>
</dbReference>
<dbReference type="HOGENOM" id="CLU_023982_0_0_6"/>
<dbReference type="Pfam" id="PF00953">
    <property type="entry name" value="Glycos_transf_4"/>
    <property type="match status" value="1"/>
</dbReference>
<dbReference type="HAMAP" id="MF_00038">
    <property type="entry name" value="MraY"/>
    <property type="match status" value="1"/>
</dbReference>
<keyword evidence="12" id="KW-1003">Cell membrane</keyword>
<evidence type="ECO:0000256" key="4">
    <source>
        <dbReference type="ARBA" id="ARBA00022679"/>
    </source>
</evidence>
<dbReference type="STRING" id="859654.BVAF_140"/>
<keyword evidence="12 14" id="KW-0479">Metal-binding</keyword>
<gene>
    <name evidence="12 15" type="primary">mraY</name>
    <name evidence="15" type="ordered locus">BVAF_140</name>
</gene>
<dbReference type="NCBIfam" id="TIGR00445">
    <property type="entry name" value="mraY"/>
    <property type="match status" value="1"/>
</dbReference>
<evidence type="ECO:0000256" key="1">
    <source>
        <dbReference type="ARBA" id="ARBA00004141"/>
    </source>
</evidence>
<evidence type="ECO:0000256" key="2">
    <source>
        <dbReference type="ARBA" id="ARBA00005583"/>
    </source>
</evidence>
<name>E8Q5Q0_BLOVB</name>
<dbReference type="GO" id="GO:0071555">
    <property type="term" value="P:cell wall organization"/>
    <property type="evidence" value="ECO:0007669"/>
    <property type="project" value="UniProtKB-KW"/>
</dbReference>
<evidence type="ECO:0000256" key="8">
    <source>
        <dbReference type="ARBA" id="ARBA00022989"/>
    </source>
</evidence>
<dbReference type="Pfam" id="PF10555">
    <property type="entry name" value="MraY_sig1"/>
    <property type="match status" value="1"/>
</dbReference>
<feature type="transmembrane region" description="Helical" evidence="12">
    <location>
        <begin position="71"/>
        <end position="89"/>
    </location>
</feature>
<keyword evidence="6 12" id="KW-0133">Cell shape</keyword>
<keyword evidence="8 12" id="KW-1133">Transmembrane helix</keyword>
<protein>
    <recommendedName>
        <fullName evidence="12 13">Phospho-N-acetylmuramoyl-pentapeptide-transferase</fullName>
        <ecNumber evidence="12 13">2.7.8.13</ecNumber>
    </recommendedName>
    <alternativeName>
        <fullName evidence="12">UDP-MurNAc-pentapeptide phosphotransferase</fullName>
    </alternativeName>
</protein>
<evidence type="ECO:0000256" key="9">
    <source>
        <dbReference type="ARBA" id="ARBA00023136"/>
    </source>
</evidence>
<keyword evidence="3 12" id="KW-0132">Cell division</keyword>
<evidence type="ECO:0000256" key="13">
    <source>
        <dbReference type="NCBIfam" id="TIGR00445"/>
    </source>
</evidence>
<comment type="subcellular location">
    <subcellularLocation>
        <location evidence="12">Cell inner membrane</location>
        <topology evidence="12">Multi-pass membrane protein</topology>
    </subcellularLocation>
    <subcellularLocation>
        <location evidence="1">Membrane</location>
        <topology evidence="1">Multi-pass membrane protein</topology>
    </subcellularLocation>
</comment>
<keyword evidence="9 12" id="KW-0472">Membrane</keyword>
<dbReference type="PANTHER" id="PTHR22926">
    <property type="entry name" value="PHOSPHO-N-ACETYLMURAMOYL-PENTAPEPTIDE-TRANSFERASE"/>
    <property type="match status" value="1"/>
</dbReference>
<dbReference type="RefSeq" id="WP_013516472.1">
    <property type="nucleotide sequence ID" value="NC_014909.2"/>
</dbReference>
<dbReference type="GO" id="GO:0046872">
    <property type="term" value="F:metal ion binding"/>
    <property type="evidence" value="ECO:0007669"/>
    <property type="project" value="UniProtKB-KW"/>
</dbReference>
<sequence length="361" mass="41024">MGLYKMLCLFMSNHHVIDTVFFKSFASFFSALVVALGIGSVVIIWLRHLCVFQTIRVECPDTHRLKRDTPTMGGIIMLISSIVSILMWADLSNLYVWYVLFIFIVYGLLGWIDDFLKIKRKNALGMRGLNKYFWQTLSAFLLSIVIFMMRIDCINTDLEGWYYLKDIVSKLDIWGVLLSYFVIVGTSNSTNLSDGLDGLAIVLIILITTGLIVIAWISSNVYFSNYLQILYIDRVQELIIICAAIIGTGLGFLWFNSYPAQIFMGDTGSLSFGGAIGVITVLLQQEYLLLVIGGIFVMESLSVILQVSYFKIFKKRIFKMTPIHHHFELQGCPEPKLVVRFWIISLVLLLLGLTIVIFKII</sequence>
<comment type="pathway">
    <text evidence="12">Cell wall biogenesis; peptidoglycan biosynthesis.</text>
</comment>
<evidence type="ECO:0000256" key="11">
    <source>
        <dbReference type="ARBA" id="ARBA00023316"/>
    </source>
</evidence>
<keyword evidence="11 12" id="KW-0961">Cell wall biogenesis/degradation</keyword>
<feature type="transmembrane region" description="Helical" evidence="12">
    <location>
        <begin position="95"/>
        <end position="112"/>
    </location>
</feature>
<evidence type="ECO:0000256" key="5">
    <source>
        <dbReference type="ARBA" id="ARBA00022692"/>
    </source>
</evidence>
<dbReference type="UniPathway" id="UPA00219"/>
<keyword evidence="7 12" id="KW-0573">Peptidoglycan synthesis</keyword>
<feature type="binding site" evidence="14">
    <location>
        <position position="191"/>
    </location>
    <ligand>
        <name>Mg(2+)</name>
        <dbReference type="ChEBI" id="CHEBI:18420"/>
    </ligand>
</feature>
<keyword evidence="10 12" id="KW-0131">Cell cycle</keyword>
<dbReference type="GO" id="GO:0008360">
    <property type="term" value="P:regulation of cell shape"/>
    <property type="evidence" value="ECO:0007669"/>
    <property type="project" value="UniProtKB-KW"/>
</dbReference>
<feature type="transmembrane region" description="Helical" evidence="12">
    <location>
        <begin position="20"/>
        <end position="46"/>
    </location>
</feature>
<evidence type="ECO:0000256" key="14">
    <source>
        <dbReference type="PIRSR" id="PIRSR600715-1"/>
    </source>
</evidence>
<dbReference type="PANTHER" id="PTHR22926:SF5">
    <property type="entry name" value="PHOSPHO-N-ACETYLMURAMOYL-PENTAPEPTIDE-TRANSFERASE HOMOLOG"/>
    <property type="match status" value="1"/>
</dbReference>
<comment type="cofactor">
    <cofactor evidence="12 14">
        <name>Mg(2+)</name>
        <dbReference type="ChEBI" id="CHEBI:18420"/>
    </cofactor>
</comment>
<dbReference type="InterPro" id="IPR018480">
    <property type="entry name" value="PNAcMuramoyl-5peptid_Trfase_CS"/>
</dbReference>
<evidence type="ECO:0000256" key="6">
    <source>
        <dbReference type="ARBA" id="ARBA00022960"/>
    </source>
</evidence>
<evidence type="ECO:0000256" key="12">
    <source>
        <dbReference type="HAMAP-Rule" id="MF_00038"/>
    </source>
</evidence>
<keyword evidence="12 14" id="KW-0460">Magnesium</keyword>
<keyword evidence="16" id="KW-1185">Reference proteome</keyword>
<dbReference type="GO" id="GO:0008963">
    <property type="term" value="F:phospho-N-acetylmuramoyl-pentapeptide-transferase activity"/>
    <property type="evidence" value="ECO:0007669"/>
    <property type="project" value="UniProtKB-UniRule"/>
</dbReference>
<evidence type="ECO:0000256" key="7">
    <source>
        <dbReference type="ARBA" id="ARBA00022984"/>
    </source>
</evidence>
<keyword evidence="5 12" id="KW-0812">Transmembrane</keyword>
<dbReference type="KEGG" id="bva:BVAF_140"/>
<dbReference type="GO" id="GO:0051301">
    <property type="term" value="P:cell division"/>
    <property type="evidence" value="ECO:0007669"/>
    <property type="project" value="UniProtKB-KW"/>
</dbReference>
<evidence type="ECO:0000313" key="16">
    <source>
        <dbReference type="Proteomes" id="UP000007464"/>
    </source>
</evidence>
<dbReference type="InterPro" id="IPR000715">
    <property type="entry name" value="Glycosyl_transferase_4"/>
</dbReference>
<dbReference type="EMBL" id="CP002189">
    <property type="protein sequence ID" value="ADV33547.1"/>
    <property type="molecule type" value="Genomic_DNA"/>
</dbReference>
<dbReference type="PROSITE" id="PS01348">
    <property type="entry name" value="MRAY_2"/>
    <property type="match status" value="1"/>
</dbReference>
<evidence type="ECO:0000313" key="15">
    <source>
        <dbReference type="EMBL" id="ADV33547.1"/>
    </source>
</evidence>
<dbReference type="InterPro" id="IPR003524">
    <property type="entry name" value="PNAcMuramoyl-5peptid_Trfase"/>
</dbReference>
<dbReference type="OrthoDB" id="9805475at2"/>